<gene>
    <name evidence="1" type="ORF">PGIGA_G00205800</name>
</gene>
<accession>A0ACC5WF27</accession>
<sequence>QTQHYDGCKRRVANPNPDLRTQPTGFLRTRIVQDRKECFMIAASSRSSDVSHVIYLIYSVSPASEDMNKSPSGMQTAADVKPSRKKKAAGRERKRNVAQLMNHSATC</sequence>
<comment type="caution">
    <text evidence="1">The sequence shown here is derived from an EMBL/GenBank/DDBJ whole genome shotgun (WGS) entry which is preliminary data.</text>
</comment>
<protein>
    <submittedName>
        <fullName evidence="1">Uncharacterized protein</fullName>
    </submittedName>
</protein>
<dbReference type="Proteomes" id="UP000829447">
    <property type="component" value="Linkage Group LG4"/>
</dbReference>
<evidence type="ECO:0000313" key="2">
    <source>
        <dbReference type="Proteomes" id="UP000829447"/>
    </source>
</evidence>
<feature type="non-terminal residue" evidence="1">
    <location>
        <position position="1"/>
    </location>
</feature>
<proteinExistence type="predicted"/>
<keyword evidence="2" id="KW-1185">Reference proteome</keyword>
<reference evidence="1 2" key="1">
    <citation type="journal article" date="2022" name="bioRxiv">
        <title>An ancient truncated duplication of the anti-Mullerian hormone receptor type 2 gene is a potential conserved master sex determinant in the Pangasiidae catfish family.</title>
        <authorList>
            <person name="Wen M."/>
            <person name="Pan Q."/>
            <person name="Jouanno E."/>
            <person name="Montfort J."/>
            <person name="Zahm M."/>
            <person name="Cabau C."/>
            <person name="Klopp C."/>
            <person name="Iampietro C."/>
            <person name="Roques C."/>
            <person name="Bouchez O."/>
            <person name="Castinel A."/>
            <person name="Donnadieu C."/>
            <person name="Parrinello H."/>
            <person name="Poncet C."/>
            <person name="Belmonte E."/>
            <person name="Gautier V."/>
            <person name="Avarre J.-C."/>
            <person name="Dugue R."/>
            <person name="Gustiano R."/>
            <person name="Ha T.T.T."/>
            <person name="Campet M."/>
            <person name="Sriphairoj K."/>
            <person name="Ribolli J."/>
            <person name="de Almeida F.L."/>
            <person name="Desvignes T."/>
            <person name="Postlethwait J.H."/>
            <person name="Bucao C.F."/>
            <person name="Robinson-Rechavi M."/>
            <person name="Bobe J."/>
            <person name="Herpin A."/>
            <person name="Guiguen Y."/>
        </authorList>
    </citation>
    <scope>NUCLEOTIDE SEQUENCE [LARGE SCALE GENOMIC DNA]</scope>
    <source>
        <strain evidence="1">YG-Dec2019</strain>
    </source>
</reference>
<organism evidence="1 2">
    <name type="scientific">Pangasianodon gigas</name>
    <name type="common">Mekong giant catfish</name>
    <name type="synonym">Pangasius gigas</name>
    <dbReference type="NCBI Taxonomy" id="30993"/>
    <lineage>
        <taxon>Eukaryota</taxon>
        <taxon>Metazoa</taxon>
        <taxon>Chordata</taxon>
        <taxon>Craniata</taxon>
        <taxon>Vertebrata</taxon>
        <taxon>Euteleostomi</taxon>
        <taxon>Actinopterygii</taxon>
        <taxon>Neopterygii</taxon>
        <taxon>Teleostei</taxon>
        <taxon>Ostariophysi</taxon>
        <taxon>Siluriformes</taxon>
        <taxon>Pangasiidae</taxon>
        <taxon>Pangasianodon</taxon>
    </lineage>
</organism>
<name>A0ACC5WF27_PANGG</name>
<evidence type="ECO:0000313" key="1">
    <source>
        <dbReference type="EMBL" id="MCI4377624.1"/>
    </source>
</evidence>
<dbReference type="EMBL" id="CM040457">
    <property type="protein sequence ID" value="MCI4377624.1"/>
    <property type="molecule type" value="Genomic_DNA"/>
</dbReference>